<dbReference type="STRING" id="369723.Strop_3964"/>
<dbReference type="AlphaFoldDB" id="A4XBT7"/>
<evidence type="ECO:0000313" key="6">
    <source>
        <dbReference type="EMBL" id="ABP56394.1"/>
    </source>
</evidence>
<dbReference type="HOGENOM" id="CLU_069356_17_1_11"/>
<dbReference type="InterPro" id="IPR049445">
    <property type="entry name" value="TetR_SbtR-like_C"/>
</dbReference>
<keyword evidence="7" id="KW-1185">Reference proteome</keyword>
<sequence>MRVDARRNRDRLVAVATAVIAEHGPAASLNEIAQRAGVGAGTLYRHFPTRESLLLEVFTTRIETLCERARELAQSRSPGDALTAWLEAFLQHCLTDRGLAETIMKAPPGADLDCAAKLHTAGADLVARAQQAGVVRTGLEVEDILQLTIGIALAADGPGRAKRLLSFAFDGLRA</sequence>
<feature type="DNA-binding region" description="H-T-H motif" evidence="4">
    <location>
        <begin position="28"/>
        <end position="47"/>
    </location>
</feature>
<dbReference type="InterPro" id="IPR009057">
    <property type="entry name" value="Homeodomain-like_sf"/>
</dbReference>
<feature type="domain" description="HTH tetR-type" evidence="5">
    <location>
        <begin position="6"/>
        <end position="65"/>
    </location>
</feature>
<dbReference type="RefSeq" id="WP_012015162.1">
    <property type="nucleotide sequence ID" value="NC_009380.1"/>
</dbReference>
<dbReference type="eggNOG" id="COG1309">
    <property type="taxonomic scope" value="Bacteria"/>
</dbReference>
<keyword evidence="1" id="KW-0805">Transcription regulation</keyword>
<protein>
    <submittedName>
        <fullName evidence="6">Regulatory protein, TetR</fullName>
    </submittedName>
</protein>
<evidence type="ECO:0000256" key="4">
    <source>
        <dbReference type="PROSITE-ProRule" id="PRU00335"/>
    </source>
</evidence>
<name>A4XBT7_SALTO</name>
<evidence type="ECO:0000256" key="3">
    <source>
        <dbReference type="ARBA" id="ARBA00023163"/>
    </source>
</evidence>
<dbReference type="Pfam" id="PF21597">
    <property type="entry name" value="TetR_C_43"/>
    <property type="match status" value="1"/>
</dbReference>
<keyword evidence="2 4" id="KW-0238">DNA-binding</keyword>
<dbReference type="SUPFAM" id="SSF48498">
    <property type="entry name" value="Tetracyclin repressor-like, C-terminal domain"/>
    <property type="match status" value="1"/>
</dbReference>
<dbReference type="PRINTS" id="PR00455">
    <property type="entry name" value="HTHTETR"/>
</dbReference>
<dbReference type="PANTHER" id="PTHR30055:SF234">
    <property type="entry name" value="HTH-TYPE TRANSCRIPTIONAL REGULATOR BETI"/>
    <property type="match status" value="1"/>
</dbReference>
<dbReference type="GO" id="GO:0000976">
    <property type="term" value="F:transcription cis-regulatory region binding"/>
    <property type="evidence" value="ECO:0007669"/>
    <property type="project" value="TreeGrafter"/>
</dbReference>
<dbReference type="InterPro" id="IPR050109">
    <property type="entry name" value="HTH-type_TetR-like_transc_reg"/>
</dbReference>
<dbReference type="EMBL" id="CP000667">
    <property type="protein sequence ID" value="ABP56394.1"/>
    <property type="molecule type" value="Genomic_DNA"/>
</dbReference>
<dbReference type="PANTHER" id="PTHR30055">
    <property type="entry name" value="HTH-TYPE TRANSCRIPTIONAL REGULATOR RUTR"/>
    <property type="match status" value="1"/>
</dbReference>
<dbReference type="PATRIC" id="fig|369723.5.peg.4093"/>
<organism evidence="6 7">
    <name type="scientific">Salinispora tropica (strain ATCC BAA-916 / DSM 44818 / JCM 13857 / NBRC 105044 / CNB-440)</name>
    <dbReference type="NCBI Taxonomy" id="369723"/>
    <lineage>
        <taxon>Bacteria</taxon>
        <taxon>Bacillati</taxon>
        <taxon>Actinomycetota</taxon>
        <taxon>Actinomycetes</taxon>
        <taxon>Micromonosporales</taxon>
        <taxon>Micromonosporaceae</taxon>
        <taxon>Salinispora</taxon>
    </lineage>
</organism>
<dbReference type="SUPFAM" id="SSF46689">
    <property type="entry name" value="Homeodomain-like"/>
    <property type="match status" value="1"/>
</dbReference>
<dbReference type="InterPro" id="IPR001647">
    <property type="entry name" value="HTH_TetR"/>
</dbReference>
<evidence type="ECO:0000313" key="7">
    <source>
        <dbReference type="Proteomes" id="UP000000235"/>
    </source>
</evidence>
<evidence type="ECO:0000256" key="1">
    <source>
        <dbReference type="ARBA" id="ARBA00023015"/>
    </source>
</evidence>
<evidence type="ECO:0000256" key="2">
    <source>
        <dbReference type="ARBA" id="ARBA00023125"/>
    </source>
</evidence>
<dbReference type="Gene3D" id="1.10.357.10">
    <property type="entry name" value="Tetracycline Repressor, domain 2"/>
    <property type="match status" value="1"/>
</dbReference>
<accession>A4XBT7</accession>
<dbReference type="InterPro" id="IPR036271">
    <property type="entry name" value="Tet_transcr_reg_TetR-rel_C_sf"/>
</dbReference>
<proteinExistence type="predicted"/>
<evidence type="ECO:0000259" key="5">
    <source>
        <dbReference type="PROSITE" id="PS50977"/>
    </source>
</evidence>
<gene>
    <name evidence="6" type="ordered locus">Strop_3964</name>
</gene>
<dbReference type="KEGG" id="stp:Strop_3964"/>
<dbReference type="PROSITE" id="PS50977">
    <property type="entry name" value="HTH_TETR_2"/>
    <property type="match status" value="1"/>
</dbReference>
<reference evidence="7" key="1">
    <citation type="journal article" date="2007" name="Proc. Natl. Acad. Sci. U.S.A.">
        <title>Genome sequencing reveals complex secondary metabolome in the marine actinomycete Salinispora tropica.</title>
        <authorList>
            <person name="Udwary D.W."/>
            <person name="Zeigler L."/>
            <person name="Asolkar R.N."/>
            <person name="Singan V."/>
            <person name="Lapidus A."/>
            <person name="Fenical W."/>
            <person name="Jensen P.R."/>
            <person name="Moore B.S."/>
        </authorList>
    </citation>
    <scope>NUCLEOTIDE SEQUENCE [LARGE SCALE GENOMIC DNA]</scope>
    <source>
        <strain evidence="7">ATCC BAA-916 / DSM 44818 / CNB-440</strain>
    </source>
</reference>
<dbReference type="Pfam" id="PF00440">
    <property type="entry name" value="TetR_N"/>
    <property type="match status" value="1"/>
</dbReference>
<dbReference type="Proteomes" id="UP000000235">
    <property type="component" value="Chromosome"/>
</dbReference>
<keyword evidence="3" id="KW-0804">Transcription</keyword>
<dbReference type="GO" id="GO:0003700">
    <property type="term" value="F:DNA-binding transcription factor activity"/>
    <property type="evidence" value="ECO:0007669"/>
    <property type="project" value="TreeGrafter"/>
</dbReference>